<feature type="compositionally biased region" description="Basic residues" evidence="6">
    <location>
        <begin position="2210"/>
        <end position="2222"/>
    </location>
</feature>
<feature type="region of interest" description="Disordered" evidence="6">
    <location>
        <begin position="638"/>
        <end position="657"/>
    </location>
</feature>
<comment type="similarity">
    <text evidence="1">Belongs to the enoyl-CoA hydratase/isomerase family.</text>
</comment>
<feature type="compositionally biased region" description="Basic residues" evidence="6">
    <location>
        <begin position="409"/>
        <end position="445"/>
    </location>
</feature>
<evidence type="ECO:0000256" key="6">
    <source>
        <dbReference type="SAM" id="MobiDB-lite"/>
    </source>
</evidence>
<dbReference type="InterPro" id="IPR016035">
    <property type="entry name" value="Acyl_Trfase/lysoPLipase"/>
</dbReference>
<dbReference type="Pfam" id="PF22690">
    <property type="entry name" value="FAS_AT_central"/>
    <property type="match status" value="1"/>
</dbReference>
<dbReference type="InterPro" id="IPR013785">
    <property type="entry name" value="Aldolase_TIM"/>
</dbReference>
<dbReference type="Gene3D" id="1.20.930.70">
    <property type="match status" value="1"/>
</dbReference>
<dbReference type="InterPro" id="IPR016039">
    <property type="entry name" value="Thiolase-like"/>
</dbReference>
<feature type="region of interest" description="Disordered" evidence="6">
    <location>
        <begin position="356"/>
        <end position="483"/>
    </location>
</feature>
<name>Q48926_MYCBI</name>
<dbReference type="InterPro" id="IPR050830">
    <property type="entry name" value="Fungal_FAS"/>
</dbReference>
<feature type="region of interest" description="Disordered" evidence="6">
    <location>
        <begin position="859"/>
        <end position="878"/>
    </location>
</feature>
<dbReference type="InterPro" id="IPR014030">
    <property type="entry name" value="Ketoacyl_synth_N"/>
</dbReference>
<dbReference type="InterPro" id="IPR029069">
    <property type="entry name" value="HotDog_dom_sf"/>
</dbReference>
<keyword evidence="5" id="KW-0560">Oxidoreductase</keyword>
<gene>
    <name evidence="13" type="primary">fas</name>
</gene>
<feature type="region of interest" description="Disordered" evidence="6">
    <location>
        <begin position="1907"/>
        <end position="1941"/>
    </location>
</feature>
<feature type="compositionally biased region" description="Basic and acidic residues" evidence="6">
    <location>
        <begin position="446"/>
        <end position="458"/>
    </location>
</feature>
<evidence type="ECO:0000256" key="1">
    <source>
        <dbReference type="ARBA" id="ARBA00005254"/>
    </source>
</evidence>
<evidence type="ECO:0000259" key="9">
    <source>
        <dbReference type="Pfam" id="PF01575"/>
    </source>
</evidence>
<feature type="domain" description="Malonyl-CoA:ACP transacylase (MAT)" evidence="8">
    <location>
        <begin position="1221"/>
        <end position="1391"/>
    </location>
</feature>
<evidence type="ECO:0000259" key="10">
    <source>
        <dbReference type="Pfam" id="PF02801"/>
    </source>
</evidence>
<evidence type="ECO:0000259" key="11">
    <source>
        <dbReference type="Pfam" id="PF08354"/>
    </source>
</evidence>
<dbReference type="FunFam" id="3.40.366.10:FF:000009">
    <property type="entry name" value="Fatty acid synthase Fas"/>
    <property type="match status" value="1"/>
</dbReference>
<proteinExistence type="inferred from homology"/>
<feature type="region of interest" description="Disordered" evidence="6">
    <location>
        <begin position="2188"/>
        <end position="2310"/>
    </location>
</feature>
<dbReference type="Gene3D" id="3.40.47.10">
    <property type="match status" value="2"/>
</dbReference>
<dbReference type="InterPro" id="IPR013565">
    <property type="entry name" value="Fas1/AflB-like_central"/>
</dbReference>
<dbReference type="Gene3D" id="3.40.50.720">
    <property type="entry name" value="NAD(P)-binding Rossmann-like Domain"/>
    <property type="match status" value="1"/>
</dbReference>
<feature type="compositionally biased region" description="Basic residues" evidence="6">
    <location>
        <begin position="2269"/>
        <end position="2282"/>
    </location>
</feature>
<feature type="compositionally biased region" description="Basic and acidic residues" evidence="6">
    <location>
        <begin position="2651"/>
        <end position="2665"/>
    </location>
</feature>
<dbReference type="Gene3D" id="3.20.20.70">
    <property type="entry name" value="Aldolase class I"/>
    <property type="match status" value="1"/>
</dbReference>
<dbReference type="GO" id="GO:0016787">
    <property type="term" value="F:hydrolase activity"/>
    <property type="evidence" value="ECO:0007669"/>
    <property type="project" value="UniProtKB-KW"/>
</dbReference>
<dbReference type="Pfam" id="PF18094">
    <property type="entry name" value="DNA_pol_B_N"/>
    <property type="match status" value="1"/>
</dbReference>
<protein>
    <submittedName>
        <fullName evidence="13">Fatty acid synthase</fullName>
    </submittedName>
</protein>
<dbReference type="Gene3D" id="3.30.70.3330">
    <property type="match status" value="1"/>
</dbReference>
<feature type="compositionally biased region" description="Basic residues" evidence="6">
    <location>
        <begin position="1818"/>
        <end position="1827"/>
    </location>
</feature>
<organism evidence="13">
    <name type="scientific">Mycobacterium bovis</name>
    <dbReference type="NCBI Taxonomy" id="1765"/>
    <lineage>
        <taxon>Bacteria</taxon>
        <taxon>Bacillati</taxon>
        <taxon>Actinomycetota</taxon>
        <taxon>Actinomycetes</taxon>
        <taxon>Mycobacteriales</taxon>
        <taxon>Mycobacteriaceae</taxon>
        <taxon>Mycobacterium</taxon>
        <taxon>Mycobacterium tuberculosis complex</taxon>
    </lineage>
</organism>
<dbReference type="InterPro" id="IPR014043">
    <property type="entry name" value="Acyl_transferase_dom"/>
</dbReference>
<feature type="region of interest" description="Disordered" evidence="6">
    <location>
        <begin position="2650"/>
        <end position="2680"/>
    </location>
</feature>
<evidence type="ECO:0000259" key="8">
    <source>
        <dbReference type="Pfam" id="PF00698"/>
    </source>
</evidence>
<dbReference type="Pfam" id="PF02801">
    <property type="entry name" value="Ketoacyl-synt_C"/>
    <property type="match status" value="1"/>
</dbReference>
<feature type="region of interest" description="Disordered" evidence="6">
    <location>
        <begin position="1475"/>
        <end position="1496"/>
    </location>
</feature>
<dbReference type="SUPFAM" id="SSF54637">
    <property type="entry name" value="Thioesterase/thiol ester dehydrase-isomerase"/>
    <property type="match status" value="1"/>
</dbReference>
<dbReference type="Pfam" id="PF01575">
    <property type="entry name" value="MaoC_dehydratas"/>
    <property type="match status" value="1"/>
</dbReference>
<dbReference type="SUPFAM" id="SSF53901">
    <property type="entry name" value="Thiolase-like"/>
    <property type="match status" value="2"/>
</dbReference>
<dbReference type="EMBL" id="U36763">
    <property type="protein sequence ID" value="AAB03809.1"/>
    <property type="molecule type" value="Genomic_DNA"/>
</dbReference>
<dbReference type="PANTHER" id="PTHR10982:SF21">
    <property type="entry name" value="FATTY ACID SYNTHASE SUBUNIT BETA"/>
    <property type="match status" value="1"/>
</dbReference>
<dbReference type="InterPro" id="IPR003965">
    <property type="entry name" value="Fatty_acid_synthase"/>
</dbReference>
<evidence type="ECO:0000259" key="7">
    <source>
        <dbReference type="Pfam" id="PF00109"/>
    </source>
</evidence>
<evidence type="ECO:0000313" key="13">
    <source>
        <dbReference type="EMBL" id="AAB03809.1"/>
    </source>
</evidence>
<keyword evidence="2" id="KW-0808">Transferase</keyword>
<accession>Q48926</accession>
<evidence type="ECO:0000256" key="3">
    <source>
        <dbReference type="ARBA" id="ARBA00022801"/>
    </source>
</evidence>
<dbReference type="Gene3D" id="3.40.366.10">
    <property type="entry name" value="Malonyl-Coenzyme A Acyl Carrier Protein, domain 2"/>
    <property type="match status" value="2"/>
</dbReference>
<feature type="compositionally biased region" description="Gly residues" evidence="6">
    <location>
        <begin position="1"/>
        <end position="10"/>
    </location>
</feature>
<feature type="domain" description="Fatty acid synthase beta subunit AflB /Fas1-like central" evidence="11">
    <location>
        <begin position="487"/>
        <end position="575"/>
    </location>
</feature>
<dbReference type="SUPFAM" id="SSF52151">
    <property type="entry name" value="FabD/lysophospholipase-like"/>
    <property type="match status" value="2"/>
</dbReference>
<dbReference type="Pfam" id="PF00109">
    <property type="entry name" value="ketoacyl-synt"/>
    <property type="match status" value="1"/>
</dbReference>
<dbReference type="PANTHER" id="PTHR10982">
    <property type="entry name" value="MALONYL COA-ACYL CARRIER PROTEIN TRANSACYLASE"/>
    <property type="match status" value="1"/>
</dbReference>
<dbReference type="Gene3D" id="3.30.70.3320">
    <property type="match status" value="1"/>
</dbReference>
<dbReference type="InterPro" id="IPR001227">
    <property type="entry name" value="Ac_transferase_dom_sf"/>
</dbReference>
<feature type="compositionally biased region" description="Basic residues" evidence="6">
    <location>
        <begin position="1619"/>
        <end position="1652"/>
    </location>
</feature>
<dbReference type="GO" id="GO:0004318">
    <property type="term" value="F:enoyl-[acyl-carrier-protein] reductase (NADH) activity"/>
    <property type="evidence" value="ECO:0007669"/>
    <property type="project" value="InterPro"/>
</dbReference>
<feature type="region of interest" description="Disordered" evidence="6">
    <location>
        <begin position="1579"/>
        <end position="1654"/>
    </location>
</feature>
<dbReference type="PIR" id="JC4743">
    <property type="entry name" value="JC4743"/>
</dbReference>
<evidence type="ECO:0000256" key="2">
    <source>
        <dbReference type="ARBA" id="ARBA00022679"/>
    </source>
</evidence>
<feature type="region of interest" description="Disordered" evidence="6">
    <location>
        <begin position="1"/>
        <end position="56"/>
    </location>
</feature>
<feature type="domain" description="Beta-ketoacyl synthase-like N-terminal" evidence="7">
    <location>
        <begin position="2454"/>
        <end position="2619"/>
    </location>
</feature>
<feature type="compositionally biased region" description="Basic residues" evidence="6">
    <location>
        <begin position="43"/>
        <end position="55"/>
    </location>
</feature>
<keyword evidence="4" id="KW-0521">NADP</keyword>
<evidence type="ECO:0000256" key="4">
    <source>
        <dbReference type="ARBA" id="ARBA00022857"/>
    </source>
</evidence>
<feature type="domain" description="MaoC-like" evidence="9">
    <location>
        <begin position="1093"/>
        <end position="1181"/>
    </location>
</feature>
<dbReference type="GO" id="GO:0006633">
    <property type="term" value="P:fatty acid biosynthetic process"/>
    <property type="evidence" value="ECO:0007669"/>
    <property type="project" value="InterPro"/>
</dbReference>
<feature type="region of interest" description="Disordered" evidence="6">
    <location>
        <begin position="574"/>
        <end position="606"/>
    </location>
</feature>
<feature type="domain" description="Beta-ketoacyl synthase C-terminal" evidence="10">
    <location>
        <begin position="2735"/>
        <end position="2791"/>
    </location>
</feature>
<dbReference type="InterPro" id="IPR002539">
    <property type="entry name" value="MaoC-like_dom"/>
</dbReference>
<evidence type="ECO:0000259" key="12">
    <source>
        <dbReference type="Pfam" id="PF22690"/>
    </source>
</evidence>
<sequence length="2796" mass="303679">MGTRTGGRGPGSVRQAPDVGRRVGARRVAYPDRGDPGAGPSRHGPRGHPAGRHGGHSQGVLAVEALKAGGARDVELFALAQLIGAAGTLVARRREFPSWAIAPMVSVTNADPERIGRLLDEFAQDVRTVLPPVLSIRNGRRAVVITGTPEQLSRFELYCRQISEKEEADRKNKVRGGDVFSPVFEPVQVEVGFHTPRLSDGIDIVAGWAEKAGLDVALARELADAILIRKVDWVDEITRVHRAGARWILDLGPGDILTRLTAPVIRGLGIGIVPARTRGGQRNLFTVGATPEVARAWSSYAPTVVRLPDGRVKLSTKFTRLTRRSPILLAGMTPTTVDAKIVAAAANGRHWAELAARGRSPKRSSVTASNKWPACSSRAAPISSTRCSSIPTCEASGGRQAVGAEGPPVRRRDRRRGDQRRHPRPRRGRRADRRTGRHRHQPRRVQTRDHRADPLGDSHRHRGAHQAGDHARRGPGAPAGTIPGRISHLLLATYSADRAPRQHHVCVGGGHLGTPKKGCGYLSGPGRSVRLPIDADRRILVGTAAMATKESTTSPSVKRMLVDTQGTDQWISAGKAQGRMPPAESARCRHPRDRHSASVRRCSTRWPVTRRRSRSVAWPRPPSPTCRRRRHDLPAVAAGATSNWPSGKATRPPTPPRWAARGWPTLAGPLRADAAACRSPVAPTGFRPDPDAIHRCWPAGQSAAAIAALVARYPDAETVQLHPADVPFFVTLCKTLGKPVNFVPAIDLVVRAGGAATRCGRPTTPATTPMRCASFRARVGSRITRMDEPVGELLDAFEQAAIDEVLGAGVEPKDVASGRLGRADVAGPLAVVLDAPDVRWAGRTVTNPVHRIRDPAEWQVHDGPENPRAAHSSTGARLQTHGDDVALSVARLGHLGRHPIHVAGQHRRWRHPGDRHRGRHHAMRTVLRSPPVSTARSSCCGGQRDGHFDGGLAPRACCRPHRHRHVRCALAPSLTNVPTRLVGPCWPAVFAAIGSAVTDTGEPVVEGLLSLVHLDTRPRVVGQLPTVPAQLTVTQRLPTQPIRTWAASCRSRSSFTAWRRDRHSRGAIRDPGSHRFAELDRREPVARCRERHRHPARRRRDVTITAPVDMRPFAVVSGDHNPIHTDRAAAACRPGVADRARHVAVGRGATRGDRHRRAGPPPARLVGWTARFLGMVAPATRWTSGRARRIDQGAEIVDVAARVGSDLVMSASARLAAPKTVYAFPGQGIQHKGMGMEVRAAPRRPARCGTPRTSSPATPWASRYCTWSATTRPASSPAVCTTTTDGVLYLTQFTQVAMATVAAGQVAEMREQGAFVEGAIACGHSVGEYTALACVTGIYQLEALLEMVFHRGSKMHDIVPRDELGRSNYRLSAIRPSQIDLDDADVPAFVAGIAESTGEFLEIENFNLGGSQYAIAGTVRGLEALEAEVERRRELTGGRRSFILVPGIDVPFHSRVLRVGVAEFRRSLDRVMRPTRTRPDHRALHSQPGAAEVQPWTATSSRKSGIWCPAEPLDEILADYDTWLRDDRRDGAHGVHRAAGMAIRQPGALDRDAGSAVHRGGAGGLGVERFVEIGVKSSPTVAGSCHQHPQTARIRPQHSEVLNAERDARCCSPPTPTRSRSRRKTSRSRNRPRRTSSRKPPPSRRPLRRRARVPTIWFSTPPMPRCVIALSAKMRIDQIEELDSIESITDGASSRRNQLLVDLGSELNLGAIERRRRIGPGRSALTGDQTGAHLQRYGPVLSDAINDHVRTVLGPSGKRPGAIAERVKKTWELGEAGPSMSPSRSRWAPARAAAFAAAPWATCTRARWPMPPPSTRSSTRRSHRWPRPGRFGSAASAGSGGATIDAAALSEFTDQITGREGVLPPRPAWCWGSWDWTTPSTVAGRPDSELIDLVTAELGRTGRGWWHRCSTPRRPSYSTTAGQRPRGPGEAVADRRKDRRRHRRRLAALAERFEGAATSWRPRLPGGKVSRSRGPADPCIAVRPHAAGAENPEPRVRRRSCRGDRRFEGFDRRVGGGSAARRGATVIATTSKLDEERLRFYRTLYRDHARYGAALWLVAANMASYSDVDALVEWIGTEQTESLGPQSIHIKDAQTPTLLFRSRRTRVGTVGGRFARRDGDESAAVAVQRLIGGLSTIGAERDMPSRLERGAARLAQPWHVRRRRALRRSQVRAGCRGDALARRVVLGGTGQPGARAHRLDPRHRADGPQRCHRGRRRRGRGHHLLDRRDGAAAARPVSCGIQGGCGRSPIKADLTGGLPRPTSTWPSWRPRRASRCRQRRPSTRTPRPLAPSPRCRRRPGFTPAPPPQWDDLDVDPADLVVIVGGREIGPYGSSRTRFEMEVENELSAAGVLELAWTTGLIAGRRPATRLVRHRIRRNGRRIRVGAALHDAVVQRVGIREFVDDGAIDPDHASPLLVSVFLEKDFAFVVSSEADARAFVEFDPEHTVIRPVPDSTDWQVIRKAGTEIRVPRKTKLSRVVGGQIPTGFDPTVWGISADMAGSIDRLAVWNMWRTVDRFLSSGFSPAEVMRYVHPSLVANTQGTGMGGGTSMQTMYHGNLLGRNKPNDIFQEVLPISFAAHVVQSYVGSYGAMIHPVAACATAAVSVEEGVDKIRLGRLNWWSAAVDDLTLEGIIGFGDMAATADTSMMRGRGIHDSKFSRPNDRRRLASSKPKAAGRSCWARGPGAADGAAGAGGGGFAQSFGDGVHTSIRPGPGRAGGGARRQGFSCGGRWPSCVAADDVAVISKHDTSTLANDPNETELHERLADALGRSEGAPLFVVSQKSLTGQPRAARRSSR</sequence>
<feature type="domain" description="Fatty acid synthase-like central AT" evidence="12">
    <location>
        <begin position="103"/>
        <end position="186"/>
    </location>
</feature>
<feature type="region of interest" description="Disordered" evidence="6">
    <location>
        <begin position="1960"/>
        <end position="2000"/>
    </location>
</feature>
<feature type="domain" description="Fatty acid synthase beta subunit AflB /Fas1-like central" evidence="11">
    <location>
        <begin position="702"/>
        <end position="748"/>
    </location>
</feature>
<feature type="region of interest" description="Disordered" evidence="6">
    <location>
        <begin position="1806"/>
        <end position="1840"/>
    </location>
</feature>
<keyword evidence="3" id="KW-0378">Hydrolase</keyword>
<dbReference type="InterPro" id="IPR014031">
    <property type="entry name" value="Ketoacyl_synth_C"/>
</dbReference>
<dbReference type="GO" id="GO:0004312">
    <property type="term" value="F:fatty acid synthase activity"/>
    <property type="evidence" value="ECO:0007669"/>
    <property type="project" value="InterPro"/>
</dbReference>
<dbReference type="GO" id="GO:0005835">
    <property type="term" value="C:fatty acid synthase complex"/>
    <property type="evidence" value="ECO:0007669"/>
    <property type="project" value="InterPro"/>
</dbReference>
<dbReference type="Pfam" id="PF00698">
    <property type="entry name" value="Acyl_transf_1"/>
    <property type="match status" value="1"/>
</dbReference>
<evidence type="ECO:0000256" key="5">
    <source>
        <dbReference type="ARBA" id="ARBA00023002"/>
    </source>
</evidence>
<feature type="compositionally biased region" description="Polar residues" evidence="6">
    <location>
        <begin position="382"/>
        <end position="391"/>
    </location>
</feature>
<dbReference type="PRINTS" id="PR01483">
    <property type="entry name" value="FASYNTHASE"/>
</dbReference>
<feature type="compositionally biased region" description="Basic and acidic residues" evidence="6">
    <location>
        <begin position="2197"/>
        <end position="2209"/>
    </location>
</feature>
<dbReference type="Gene3D" id="3.10.129.10">
    <property type="entry name" value="Hotdog Thioesterase"/>
    <property type="match status" value="1"/>
</dbReference>
<dbReference type="Pfam" id="PF08354">
    <property type="entry name" value="Fas1-AflB-like_hel"/>
    <property type="match status" value="2"/>
</dbReference>
<reference evidence="13" key="1">
    <citation type="journal article" date="1996" name="Gene">
        <title>Cloning, sequencing and characterization of a fatty acid synthase-encoding gene from Mycobacterium tuberculosis var. bovis BCG.</title>
        <authorList>
            <person name="Fernandes N.D."/>
            <person name="Kolattukudy P.E."/>
        </authorList>
    </citation>
    <scope>NUCLEOTIDE SEQUENCE</scope>
    <source>
        <strain evidence="13">BCG-Pasteur</strain>
    </source>
</reference>
<dbReference type="InterPro" id="IPR055118">
    <property type="entry name" value="FAS-like_AT_central"/>
</dbReference>